<accession>A0A2P8GMF3</accession>
<keyword evidence="2" id="KW-0472">Membrane</keyword>
<reference evidence="3 4" key="1">
    <citation type="submission" date="2018-03" db="EMBL/GenBank/DDBJ databases">
        <title>Genomic Encyclopedia of Type Strains, Phase III (KMG-III): the genomes of soil and plant-associated and newly described type strains.</title>
        <authorList>
            <person name="Whitman W."/>
        </authorList>
    </citation>
    <scope>NUCLEOTIDE SEQUENCE [LARGE SCALE GENOMIC DNA]</scope>
    <source>
        <strain evidence="3 4">CGMCC 1.12259</strain>
    </source>
</reference>
<name>A0A2P8GMF3_9BACL</name>
<keyword evidence="2" id="KW-0812">Transmembrane</keyword>
<dbReference type="RefSeq" id="WP_106533832.1">
    <property type="nucleotide sequence ID" value="NZ_PYAT01000008.1"/>
</dbReference>
<gene>
    <name evidence="3" type="ORF">B0H99_10853</name>
</gene>
<feature type="transmembrane region" description="Helical" evidence="2">
    <location>
        <begin position="6"/>
        <end position="24"/>
    </location>
</feature>
<comment type="caution">
    <text evidence="3">The sequence shown here is derived from an EMBL/GenBank/DDBJ whole genome shotgun (WGS) entry which is preliminary data.</text>
</comment>
<feature type="region of interest" description="Disordered" evidence="1">
    <location>
        <begin position="151"/>
        <end position="172"/>
    </location>
</feature>
<evidence type="ECO:0000313" key="4">
    <source>
        <dbReference type="Proteomes" id="UP000242682"/>
    </source>
</evidence>
<proteinExistence type="predicted"/>
<feature type="region of interest" description="Disordered" evidence="1">
    <location>
        <begin position="184"/>
        <end position="209"/>
    </location>
</feature>
<keyword evidence="2" id="KW-1133">Transmembrane helix</keyword>
<evidence type="ECO:0000313" key="3">
    <source>
        <dbReference type="EMBL" id="PSL35151.1"/>
    </source>
</evidence>
<dbReference type="Proteomes" id="UP000242682">
    <property type="component" value="Unassembled WGS sequence"/>
</dbReference>
<sequence>MIRLLFLIMIAAIVLSVAIFQFKAVSMAKKMAMAGGAVAAAAIGVLLQTGFAWYMAILAIIAVSLLFSIVFMKIVEKEESEKLRLAEERKAKRKTLIPAATAEGPGQEAALQDQPSNKPETIKMAESSKERETIKVPEKIAVRETLQVRNPVKEPETAEVQEAKKAPESIKVRETLQVRETIKAPERELETVPARPASMQSIQPVRKER</sequence>
<feature type="region of interest" description="Disordered" evidence="1">
    <location>
        <begin position="96"/>
        <end position="119"/>
    </location>
</feature>
<protein>
    <submittedName>
        <fullName evidence="3">Uncharacterized protein</fullName>
    </submittedName>
</protein>
<organism evidence="3 4">
    <name type="scientific">Planomicrobium soli</name>
    <dbReference type="NCBI Taxonomy" id="1176648"/>
    <lineage>
        <taxon>Bacteria</taxon>
        <taxon>Bacillati</taxon>
        <taxon>Bacillota</taxon>
        <taxon>Bacilli</taxon>
        <taxon>Bacillales</taxon>
        <taxon>Caryophanaceae</taxon>
        <taxon>Planomicrobium</taxon>
    </lineage>
</organism>
<evidence type="ECO:0000256" key="1">
    <source>
        <dbReference type="SAM" id="MobiDB-lite"/>
    </source>
</evidence>
<keyword evidence="4" id="KW-1185">Reference proteome</keyword>
<dbReference type="AlphaFoldDB" id="A0A2P8GMF3"/>
<feature type="transmembrane region" description="Helical" evidence="2">
    <location>
        <begin position="53"/>
        <end position="75"/>
    </location>
</feature>
<evidence type="ECO:0000256" key="2">
    <source>
        <dbReference type="SAM" id="Phobius"/>
    </source>
</evidence>
<dbReference type="EMBL" id="PYAT01000008">
    <property type="protein sequence ID" value="PSL35151.1"/>
    <property type="molecule type" value="Genomic_DNA"/>
</dbReference>
<dbReference type="OrthoDB" id="9860309at2"/>